<feature type="transmembrane region" description="Helical" evidence="1">
    <location>
        <begin position="142"/>
        <end position="160"/>
    </location>
</feature>
<feature type="transmembrane region" description="Helical" evidence="1">
    <location>
        <begin position="25"/>
        <end position="46"/>
    </location>
</feature>
<dbReference type="AlphaFoldDB" id="A0A7W5TR26"/>
<evidence type="ECO:0000313" key="2">
    <source>
        <dbReference type="EMBL" id="MBB3668216.1"/>
    </source>
</evidence>
<reference evidence="2 3" key="1">
    <citation type="submission" date="2020-08" db="EMBL/GenBank/DDBJ databases">
        <title>Sequencing the genomes of 1000 actinobacteria strains.</title>
        <authorList>
            <person name="Klenk H.-P."/>
        </authorList>
    </citation>
    <scope>NUCLEOTIDE SEQUENCE [LARGE SCALE GENOMIC DNA]</scope>
    <source>
        <strain evidence="2 3">DSM 28238</strain>
    </source>
</reference>
<comment type="caution">
    <text evidence="2">The sequence shown here is derived from an EMBL/GenBank/DDBJ whole genome shotgun (WGS) entry which is preliminary data.</text>
</comment>
<evidence type="ECO:0000313" key="3">
    <source>
        <dbReference type="Proteomes" id="UP000547528"/>
    </source>
</evidence>
<evidence type="ECO:0000256" key="1">
    <source>
        <dbReference type="SAM" id="Phobius"/>
    </source>
</evidence>
<keyword evidence="1" id="KW-1133">Transmembrane helix</keyword>
<evidence type="ECO:0008006" key="4">
    <source>
        <dbReference type="Google" id="ProtNLM"/>
    </source>
</evidence>
<dbReference type="Pfam" id="PF13398">
    <property type="entry name" value="Peptidase_M50B"/>
    <property type="match status" value="1"/>
</dbReference>
<accession>A0A7W5TR26</accession>
<protein>
    <recommendedName>
        <fullName evidence="4">M50 family peptidase</fullName>
    </recommendedName>
</protein>
<feature type="transmembrane region" description="Helical" evidence="1">
    <location>
        <begin position="91"/>
        <end position="113"/>
    </location>
</feature>
<gene>
    <name evidence="2" type="ORF">FHX47_001845</name>
</gene>
<keyword evidence="1" id="KW-0472">Membrane</keyword>
<sequence length="253" mass="26666">MEHARTVLDFVTERFTAASQPEPTVIAAVGVVAVLMTVVPGIWRIVRQASTIIHEMGHVVAAWISGRRVSGIKLHSDTSGVTLSRGRPRGFGMLITALAGYPAPGLLALGLAALAATGYAGAGLTVYQLVIVVALLLSRNVVGIVSCLISVLATGVIWWFNDPALVTHTVVGLSIFYAVAGARGTLDLWTVHFAALRPGSGRAVRAHAKQRAASTDASRAAQAWAVPAAVWLLFFLLMSFGGAVAVFWMLFAR</sequence>
<dbReference type="RefSeq" id="WP_183358624.1">
    <property type="nucleotide sequence ID" value="NZ_BAABKR010000016.1"/>
</dbReference>
<dbReference type="EMBL" id="JACIBT010000010">
    <property type="protein sequence ID" value="MBB3668216.1"/>
    <property type="molecule type" value="Genomic_DNA"/>
</dbReference>
<keyword evidence="3" id="KW-1185">Reference proteome</keyword>
<feature type="transmembrane region" description="Helical" evidence="1">
    <location>
        <begin position="119"/>
        <end position="137"/>
    </location>
</feature>
<name>A0A7W5TR26_9MICC</name>
<feature type="transmembrane region" description="Helical" evidence="1">
    <location>
        <begin position="228"/>
        <end position="251"/>
    </location>
</feature>
<proteinExistence type="predicted"/>
<dbReference type="InterPro" id="IPR049500">
    <property type="entry name" value="Peptidase_M50B-like"/>
</dbReference>
<keyword evidence="1" id="KW-0812">Transmembrane</keyword>
<dbReference type="Proteomes" id="UP000547528">
    <property type="component" value="Unassembled WGS sequence"/>
</dbReference>
<organism evidence="2 3">
    <name type="scientific">Garicola koreensis</name>
    <dbReference type="NCBI Taxonomy" id="1262554"/>
    <lineage>
        <taxon>Bacteria</taxon>
        <taxon>Bacillati</taxon>
        <taxon>Actinomycetota</taxon>
        <taxon>Actinomycetes</taxon>
        <taxon>Micrococcales</taxon>
        <taxon>Micrococcaceae</taxon>
        <taxon>Garicola</taxon>
    </lineage>
</organism>